<feature type="domain" description="Membrane insertase YidC/Oxa/ALB C-terminal" evidence="12">
    <location>
        <begin position="167"/>
        <end position="362"/>
    </location>
</feature>
<keyword evidence="7" id="KW-0496">Mitochondrion</keyword>
<evidence type="ECO:0000256" key="1">
    <source>
        <dbReference type="ARBA" id="ARBA00004448"/>
    </source>
</evidence>
<comment type="similarity">
    <text evidence="2 9">Belongs to the OXA1/ALB3/YidC family.</text>
</comment>
<feature type="transmembrane region" description="Helical" evidence="11">
    <location>
        <begin position="167"/>
        <end position="187"/>
    </location>
</feature>
<evidence type="ECO:0000256" key="6">
    <source>
        <dbReference type="ARBA" id="ARBA00022989"/>
    </source>
</evidence>
<evidence type="ECO:0000256" key="11">
    <source>
        <dbReference type="SAM" id="Phobius"/>
    </source>
</evidence>
<name>W4K2T8_HETIT</name>
<dbReference type="PANTHER" id="PTHR12428">
    <property type="entry name" value="OXA1"/>
    <property type="match status" value="1"/>
</dbReference>
<dbReference type="InterPro" id="IPR001708">
    <property type="entry name" value="YidC/ALB3/OXA1/COX18"/>
</dbReference>
<dbReference type="FunCoup" id="W4K2T8">
    <property type="interactions" value="352"/>
</dbReference>
<feature type="transmembrane region" description="Helical" evidence="11">
    <location>
        <begin position="321"/>
        <end position="339"/>
    </location>
</feature>
<dbReference type="KEGG" id="hir:HETIRDRAFT_147066"/>
<feature type="region of interest" description="Disordered" evidence="10">
    <location>
        <begin position="58"/>
        <end position="78"/>
    </location>
</feature>
<protein>
    <submittedName>
        <fullName evidence="13">Cytochrome oxidase biogenesis protein</fullName>
    </submittedName>
</protein>
<evidence type="ECO:0000313" key="13">
    <source>
        <dbReference type="EMBL" id="ETW80049.1"/>
    </source>
</evidence>
<keyword evidence="5" id="KW-0809">Transit peptide</keyword>
<keyword evidence="6 11" id="KW-1133">Transmembrane helix</keyword>
<dbReference type="OrthoDB" id="2148490at2759"/>
<dbReference type="HOGENOM" id="CLU_029282_6_1_1"/>
<organism evidence="13 14">
    <name type="scientific">Heterobasidion irregulare (strain TC 32-1)</name>
    <dbReference type="NCBI Taxonomy" id="747525"/>
    <lineage>
        <taxon>Eukaryota</taxon>
        <taxon>Fungi</taxon>
        <taxon>Dikarya</taxon>
        <taxon>Basidiomycota</taxon>
        <taxon>Agaricomycotina</taxon>
        <taxon>Agaricomycetes</taxon>
        <taxon>Russulales</taxon>
        <taxon>Bondarzewiaceae</taxon>
        <taxon>Heterobasidion</taxon>
        <taxon>Heterobasidion annosum species complex</taxon>
    </lineage>
</organism>
<dbReference type="GO" id="GO:0005743">
    <property type="term" value="C:mitochondrial inner membrane"/>
    <property type="evidence" value="ECO:0007669"/>
    <property type="project" value="UniProtKB-SubCell"/>
</dbReference>
<dbReference type="Proteomes" id="UP000030671">
    <property type="component" value="Unassembled WGS sequence"/>
</dbReference>
<comment type="subcellular location">
    <subcellularLocation>
        <location evidence="9">Membrane</location>
        <topology evidence="9">Multi-pass membrane protein</topology>
    </subcellularLocation>
    <subcellularLocation>
        <location evidence="1">Mitochondrion inner membrane</location>
        <topology evidence="1">Multi-pass membrane protein</topology>
    </subcellularLocation>
</comment>
<dbReference type="GO" id="GO:0032979">
    <property type="term" value="P:protein insertion into mitochondrial inner membrane from matrix"/>
    <property type="evidence" value="ECO:0007669"/>
    <property type="project" value="TreeGrafter"/>
</dbReference>
<feature type="region of interest" description="Disordered" evidence="10">
    <location>
        <begin position="25"/>
        <end position="44"/>
    </location>
</feature>
<keyword evidence="14" id="KW-1185">Reference proteome</keyword>
<dbReference type="STRING" id="747525.W4K2T8"/>
<evidence type="ECO:0000256" key="7">
    <source>
        <dbReference type="ARBA" id="ARBA00023128"/>
    </source>
</evidence>
<evidence type="ECO:0000256" key="5">
    <source>
        <dbReference type="ARBA" id="ARBA00022946"/>
    </source>
</evidence>
<feature type="transmembrane region" description="Helical" evidence="11">
    <location>
        <begin position="289"/>
        <end position="309"/>
    </location>
</feature>
<feature type="transmembrane region" description="Helical" evidence="11">
    <location>
        <begin position="248"/>
        <end position="269"/>
    </location>
</feature>
<evidence type="ECO:0000313" key="14">
    <source>
        <dbReference type="Proteomes" id="UP000030671"/>
    </source>
</evidence>
<keyword evidence="3 9" id="KW-0812">Transmembrane</keyword>
<feature type="compositionally biased region" description="Pro residues" evidence="10">
    <location>
        <begin position="64"/>
        <end position="74"/>
    </location>
</feature>
<dbReference type="CDD" id="cd20069">
    <property type="entry name" value="5TM_Oxa1-like"/>
    <property type="match status" value="1"/>
</dbReference>
<proteinExistence type="inferred from homology"/>
<dbReference type="AlphaFoldDB" id="W4K2T8"/>
<dbReference type="GO" id="GO:0032977">
    <property type="term" value="F:membrane insertase activity"/>
    <property type="evidence" value="ECO:0007669"/>
    <property type="project" value="InterPro"/>
</dbReference>
<dbReference type="EMBL" id="KI925460">
    <property type="protein sequence ID" value="ETW80049.1"/>
    <property type="molecule type" value="Genomic_DNA"/>
</dbReference>
<dbReference type="PANTHER" id="PTHR12428:SF66">
    <property type="entry name" value="MITOCHONDRIAL INNER MEMBRANE PROTEIN OXA1L"/>
    <property type="match status" value="1"/>
</dbReference>
<evidence type="ECO:0000256" key="4">
    <source>
        <dbReference type="ARBA" id="ARBA00022792"/>
    </source>
</evidence>
<dbReference type="RefSeq" id="XP_009548573.1">
    <property type="nucleotide sequence ID" value="XM_009550278.1"/>
</dbReference>
<evidence type="ECO:0000259" key="12">
    <source>
        <dbReference type="Pfam" id="PF02096"/>
    </source>
</evidence>
<dbReference type="eggNOG" id="KOG1239">
    <property type="taxonomic scope" value="Eukaryota"/>
</dbReference>
<evidence type="ECO:0000256" key="10">
    <source>
        <dbReference type="SAM" id="MobiDB-lite"/>
    </source>
</evidence>
<evidence type="ECO:0000256" key="2">
    <source>
        <dbReference type="ARBA" id="ARBA00009877"/>
    </source>
</evidence>
<dbReference type="Pfam" id="PF02096">
    <property type="entry name" value="60KD_IMP"/>
    <property type="match status" value="1"/>
</dbReference>
<evidence type="ECO:0000256" key="8">
    <source>
        <dbReference type="ARBA" id="ARBA00023136"/>
    </source>
</evidence>
<keyword evidence="4" id="KW-0999">Mitochondrion inner membrane</keyword>
<evidence type="ECO:0000256" key="3">
    <source>
        <dbReference type="ARBA" id="ARBA00022692"/>
    </source>
</evidence>
<gene>
    <name evidence="13" type="ORF">HETIRDRAFT_147066</name>
</gene>
<dbReference type="InParanoid" id="W4K2T8"/>
<evidence type="ECO:0000256" key="9">
    <source>
        <dbReference type="RuleBase" id="RU003945"/>
    </source>
</evidence>
<keyword evidence="8 11" id="KW-0472">Membrane</keyword>
<dbReference type="GeneID" id="20667181"/>
<accession>W4K2T8</accession>
<reference evidence="13 14" key="1">
    <citation type="journal article" date="2012" name="New Phytol.">
        <title>Insight into trade-off between wood decay and parasitism from the genome of a fungal forest pathogen.</title>
        <authorList>
            <person name="Olson A."/>
            <person name="Aerts A."/>
            <person name="Asiegbu F."/>
            <person name="Belbahri L."/>
            <person name="Bouzid O."/>
            <person name="Broberg A."/>
            <person name="Canback B."/>
            <person name="Coutinho P.M."/>
            <person name="Cullen D."/>
            <person name="Dalman K."/>
            <person name="Deflorio G."/>
            <person name="van Diepen L.T."/>
            <person name="Dunand C."/>
            <person name="Duplessis S."/>
            <person name="Durling M."/>
            <person name="Gonthier P."/>
            <person name="Grimwood J."/>
            <person name="Fossdal C.G."/>
            <person name="Hansson D."/>
            <person name="Henrissat B."/>
            <person name="Hietala A."/>
            <person name="Himmelstrand K."/>
            <person name="Hoffmeister D."/>
            <person name="Hogberg N."/>
            <person name="James T.Y."/>
            <person name="Karlsson M."/>
            <person name="Kohler A."/>
            <person name="Kues U."/>
            <person name="Lee Y.H."/>
            <person name="Lin Y.C."/>
            <person name="Lind M."/>
            <person name="Lindquist E."/>
            <person name="Lombard V."/>
            <person name="Lucas S."/>
            <person name="Lunden K."/>
            <person name="Morin E."/>
            <person name="Murat C."/>
            <person name="Park J."/>
            <person name="Raffaello T."/>
            <person name="Rouze P."/>
            <person name="Salamov A."/>
            <person name="Schmutz J."/>
            <person name="Solheim H."/>
            <person name="Stahlberg J."/>
            <person name="Velez H."/>
            <person name="de Vries R.P."/>
            <person name="Wiebenga A."/>
            <person name="Woodward S."/>
            <person name="Yakovlev I."/>
            <person name="Garbelotto M."/>
            <person name="Martin F."/>
            <person name="Grigoriev I.V."/>
            <person name="Stenlid J."/>
        </authorList>
    </citation>
    <scope>NUCLEOTIDE SEQUENCE [LARGE SCALE GENOMIC DNA]</scope>
    <source>
        <strain evidence="13 14">TC 32-1</strain>
    </source>
</reference>
<dbReference type="InterPro" id="IPR028055">
    <property type="entry name" value="YidC/Oxa/ALB_C"/>
</dbReference>
<sequence length="414" mass="45556">MNSVGILSRMQCRRLVGVRPFAPSPHARLLSTSNHQRIRPLPRPSAFAPSAKRNLWLFSSKPSAPTPPPPPQPSVPELTFEQAPPEAAVPANATSGFSEAFPADSTILLDSDLSAPIAASSSISDTLISIAPLQYGDLAALGLAHWTPSGICQWMLEIINVSTGMPWFYTIIAGTVLSRVLLLPFSVQQLRNSARLAPYQGRLLQIKDELNRSRETRDPLAMQKVALKQRKVYEEAGVSMLPMLATPFVQLPVTLGMFFAVKGLCTLPLQQLMWSGVSFLPDLTVAEPYYILPIAAAVCMNAQLTLGASDFAGDRQTMAHMINFFRVISVFSIPFMGAFPAGLNLYVLTGVLAMLLQTVVLRSSAVRRFFDIPVVPKNAGFKPVTFMESINHLKKYFREQSEMAQKKATEKRKW</sequence>